<accession>A0ABW7BUQ8</accession>
<dbReference type="PANTHER" id="PTHR43662">
    <property type="match status" value="1"/>
</dbReference>
<dbReference type="InterPro" id="IPR005084">
    <property type="entry name" value="CBM6"/>
</dbReference>
<evidence type="ECO:0000313" key="3">
    <source>
        <dbReference type="EMBL" id="MFG3189916.1"/>
    </source>
</evidence>
<dbReference type="CDD" id="cd04084">
    <property type="entry name" value="CBM6_xylanase-like"/>
    <property type="match status" value="1"/>
</dbReference>
<dbReference type="InterPro" id="IPR006584">
    <property type="entry name" value="Cellulose-bd_IV"/>
</dbReference>
<dbReference type="SMART" id="SM00606">
    <property type="entry name" value="CBD_IV"/>
    <property type="match status" value="1"/>
</dbReference>
<protein>
    <submittedName>
        <fullName evidence="3">DUF1996 domain-containing protein</fullName>
    </submittedName>
</protein>
<dbReference type="InterPro" id="IPR008979">
    <property type="entry name" value="Galactose-bd-like_sf"/>
</dbReference>
<dbReference type="Pfam" id="PF09362">
    <property type="entry name" value="DUF1996"/>
    <property type="match status" value="1"/>
</dbReference>
<dbReference type="Gene3D" id="2.60.120.260">
    <property type="entry name" value="Galactose-binding domain-like"/>
    <property type="match status" value="1"/>
</dbReference>
<evidence type="ECO:0000259" key="2">
    <source>
        <dbReference type="PROSITE" id="PS51175"/>
    </source>
</evidence>
<sequence>MRHQPVRLHTLLAGALAVVLAAALGITLTGRPAWAATRVVQAESHAAQSGVVLEATADTGGGRNAAYLADGDWMRFDAVDLGAAGPLTASARIASAAGGPGTVELRTGSPTGPLLAAFPVTPTGGWQSWTTRTASVTTHPTGPQTLFAVLRSSAPGDFVNINWFSFEDGTTGGTAPGWVAVDRAAWDAQLARFRAMTPTPVPAGTVRVPEFNATCSYSHSKPDDPIVAPGLPGASHMHSFFGNKGTDAFTTARSLAANPATSCTPAKDLSAYWIPTLYQDGRAVESDGMIVYYGSRLPDPTATVPFPQGFRMIAGDAKSQLPTPAGSANQFFCAGEGGEIGRSADGNWPVCAPTAKLVHQLVFPDCWDGKHLDSPDHKSHVAFTHSGTCGGDHPVAIPSVSFVVSYPTSGSPAGFSLSSGMASSIHGDFFNAWDDAALGQRVKDCVVQSAKCNSAGTF</sequence>
<feature type="domain" description="CBM6" evidence="2">
    <location>
        <begin position="38"/>
        <end position="167"/>
    </location>
</feature>
<evidence type="ECO:0000313" key="4">
    <source>
        <dbReference type="Proteomes" id="UP001604282"/>
    </source>
</evidence>
<dbReference type="RefSeq" id="WP_392881722.1">
    <property type="nucleotide sequence ID" value="NZ_JBICZW010000007.1"/>
</dbReference>
<comment type="caution">
    <text evidence="3">The sequence shown here is derived from an EMBL/GenBank/DDBJ whole genome shotgun (WGS) entry which is preliminary data.</text>
</comment>
<dbReference type="SUPFAM" id="SSF49785">
    <property type="entry name" value="Galactose-binding domain-like"/>
    <property type="match status" value="1"/>
</dbReference>
<organism evidence="3 4">
    <name type="scientific">Streptomyces omiyaensis</name>
    <dbReference type="NCBI Taxonomy" id="68247"/>
    <lineage>
        <taxon>Bacteria</taxon>
        <taxon>Bacillati</taxon>
        <taxon>Actinomycetota</taxon>
        <taxon>Actinomycetes</taxon>
        <taxon>Kitasatosporales</taxon>
        <taxon>Streptomycetaceae</taxon>
        <taxon>Streptomyces</taxon>
    </lineage>
</organism>
<dbReference type="PROSITE" id="PS51175">
    <property type="entry name" value="CBM6"/>
    <property type="match status" value="1"/>
</dbReference>
<reference evidence="3 4" key="1">
    <citation type="submission" date="2024-10" db="EMBL/GenBank/DDBJ databases">
        <title>The Natural Products Discovery Center: Release of the First 8490 Sequenced Strains for Exploring Actinobacteria Biosynthetic Diversity.</title>
        <authorList>
            <person name="Kalkreuter E."/>
            <person name="Kautsar S.A."/>
            <person name="Yang D."/>
            <person name="Bader C.D."/>
            <person name="Teijaro C.N."/>
            <person name="Fluegel L."/>
            <person name="Davis C.M."/>
            <person name="Simpson J.R."/>
            <person name="Lauterbach L."/>
            <person name="Steele A.D."/>
            <person name="Gui C."/>
            <person name="Meng S."/>
            <person name="Li G."/>
            <person name="Viehrig K."/>
            <person name="Ye F."/>
            <person name="Su P."/>
            <person name="Kiefer A.F."/>
            <person name="Nichols A."/>
            <person name="Cepeda A.J."/>
            <person name="Yan W."/>
            <person name="Fan B."/>
            <person name="Jiang Y."/>
            <person name="Adhikari A."/>
            <person name="Zheng C.-J."/>
            <person name="Schuster L."/>
            <person name="Cowan T.M."/>
            <person name="Smanski M.J."/>
            <person name="Chevrette M.G."/>
            <person name="De Carvalho L.P.S."/>
            <person name="Shen B."/>
        </authorList>
    </citation>
    <scope>NUCLEOTIDE SEQUENCE [LARGE SCALE GENOMIC DNA]</scope>
    <source>
        <strain evidence="3 4">NPDC048229</strain>
    </source>
</reference>
<evidence type="ECO:0000256" key="1">
    <source>
        <dbReference type="ARBA" id="ARBA00022729"/>
    </source>
</evidence>
<dbReference type="InterPro" id="IPR018535">
    <property type="entry name" value="DUF1996"/>
</dbReference>
<name>A0ABW7BUQ8_9ACTN</name>
<dbReference type="Pfam" id="PF03422">
    <property type="entry name" value="CBM_6"/>
    <property type="match status" value="1"/>
</dbReference>
<keyword evidence="1" id="KW-0732">Signal</keyword>
<dbReference type="EMBL" id="JBICZW010000007">
    <property type="protein sequence ID" value="MFG3189916.1"/>
    <property type="molecule type" value="Genomic_DNA"/>
</dbReference>
<dbReference type="Proteomes" id="UP001604282">
    <property type="component" value="Unassembled WGS sequence"/>
</dbReference>
<keyword evidence="4" id="KW-1185">Reference proteome</keyword>
<proteinExistence type="predicted"/>
<dbReference type="PANTHER" id="PTHR43662:SF3">
    <property type="entry name" value="DOMAIN PROTEIN, PUTATIVE (AFU_ORTHOLOGUE AFUA_6G11970)-RELATED"/>
    <property type="match status" value="1"/>
</dbReference>
<gene>
    <name evidence="3" type="ORF">ACGFYS_13335</name>
</gene>